<comment type="function">
    <text evidence="7">Catalyzes the transfer of a ribosyl phosphate group from 5-phosphoribose 1-diphosphate to orotate, leading to the formation of orotidine monophosphate (OMP).</text>
</comment>
<comment type="subunit">
    <text evidence="7">Homodimer.</text>
</comment>
<keyword evidence="4 7" id="KW-0808">Transferase</keyword>
<dbReference type="NCBIfam" id="TIGR01367">
    <property type="entry name" value="pyrE_Therm"/>
    <property type="match status" value="1"/>
</dbReference>
<accession>C8W0A4</accession>
<dbReference type="GO" id="GO:0019856">
    <property type="term" value="P:pyrimidine nucleobase biosynthetic process"/>
    <property type="evidence" value="ECO:0007669"/>
    <property type="project" value="InterPro"/>
</dbReference>
<dbReference type="KEGG" id="dae:Dtox_2348"/>
<evidence type="ECO:0000313" key="10">
    <source>
        <dbReference type="Proteomes" id="UP000002217"/>
    </source>
</evidence>
<dbReference type="GO" id="GO:0044205">
    <property type="term" value="P:'de novo' UMP biosynthetic process"/>
    <property type="evidence" value="ECO:0007669"/>
    <property type="project" value="UniProtKB-UniRule"/>
</dbReference>
<dbReference type="SUPFAM" id="SSF53271">
    <property type="entry name" value="PRTase-like"/>
    <property type="match status" value="1"/>
</dbReference>
<evidence type="ECO:0000313" key="9">
    <source>
        <dbReference type="EMBL" id="ACV63159.1"/>
    </source>
</evidence>
<feature type="binding site" evidence="7">
    <location>
        <position position="119"/>
    </location>
    <ligand>
        <name>orotate</name>
        <dbReference type="ChEBI" id="CHEBI:30839"/>
    </ligand>
</feature>
<comment type="pathway">
    <text evidence="1 7">Pyrimidine metabolism; UMP biosynthesis via de novo pathway; UMP from orotate: step 1/2.</text>
</comment>
<dbReference type="STRING" id="485916.Dtox_2348"/>
<dbReference type="HAMAP" id="MF_01208">
    <property type="entry name" value="PyrE"/>
    <property type="match status" value="1"/>
</dbReference>
<dbReference type="Proteomes" id="UP000002217">
    <property type="component" value="Chromosome"/>
</dbReference>
<dbReference type="PANTHER" id="PTHR19278">
    <property type="entry name" value="OROTATE PHOSPHORIBOSYLTRANSFERASE"/>
    <property type="match status" value="1"/>
</dbReference>
<proteinExistence type="inferred from homology"/>
<dbReference type="GO" id="GO:0000287">
    <property type="term" value="F:magnesium ion binding"/>
    <property type="evidence" value="ECO:0007669"/>
    <property type="project" value="UniProtKB-UniRule"/>
</dbReference>
<dbReference type="GO" id="GO:0004588">
    <property type="term" value="F:orotate phosphoribosyltransferase activity"/>
    <property type="evidence" value="ECO:0007669"/>
    <property type="project" value="UniProtKB-UniRule"/>
</dbReference>
<dbReference type="HOGENOM" id="CLU_074878_3_0_9"/>
<keyword evidence="5 7" id="KW-0460">Magnesium</keyword>
<feature type="binding site" description="in other chain" evidence="7">
    <location>
        <begin position="115"/>
        <end position="123"/>
    </location>
    <ligand>
        <name>5-phospho-alpha-D-ribose 1-diphosphate</name>
        <dbReference type="ChEBI" id="CHEBI:58017"/>
        <note>ligand shared between dimeric partners</note>
    </ligand>
</feature>
<evidence type="ECO:0000259" key="8">
    <source>
        <dbReference type="Pfam" id="PF00156"/>
    </source>
</evidence>
<gene>
    <name evidence="7" type="primary">pyrE</name>
    <name evidence="9" type="ordered locus">Dtox_2348</name>
</gene>
<evidence type="ECO:0000256" key="3">
    <source>
        <dbReference type="ARBA" id="ARBA00022676"/>
    </source>
</evidence>
<protein>
    <recommendedName>
        <fullName evidence="2 7">Orotate phosphoribosyltransferase</fullName>
        <shortName evidence="7">OPRT</shortName>
        <shortName evidence="7">OPRTase</shortName>
        <ecNumber evidence="2 7">2.4.2.10</ecNumber>
    </recommendedName>
</protein>
<comment type="cofactor">
    <cofactor evidence="7">
        <name>Mg(2+)</name>
        <dbReference type="ChEBI" id="CHEBI:18420"/>
    </cofactor>
</comment>
<dbReference type="Pfam" id="PF00156">
    <property type="entry name" value="Pribosyltran"/>
    <property type="match status" value="1"/>
</dbReference>
<evidence type="ECO:0000256" key="7">
    <source>
        <dbReference type="HAMAP-Rule" id="MF_01208"/>
    </source>
</evidence>
<dbReference type="CDD" id="cd06223">
    <property type="entry name" value="PRTases_typeI"/>
    <property type="match status" value="1"/>
</dbReference>
<dbReference type="InterPro" id="IPR023031">
    <property type="entry name" value="OPRT"/>
</dbReference>
<evidence type="ECO:0000256" key="6">
    <source>
        <dbReference type="ARBA" id="ARBA00022975"/>
    </source>
</evidence>
<evidence type="ECO:0000256" key="5">
    <source>
        <dbReference type="ARBA" id="ARBA00022842"/>
    </source>
</evidence>
<feature type="domain" description="Phosphoribosyltransferase" evidence="8">
    <location>
        <begin position="47"/>
        <end position="151"/>
    </location>
</feature>
<dbReference type="EMBL" id="CP001720">
    <property type="protein sequence ID" value="ACV63159.1"/>
    <property type="molecule type" value="Genomic_DNA"/>
</dbReference>
<keyword evidence="6 7" id="KW-0665">Pyrimidine biosynthesis</keyword>
<comment type="caution">
    <text evidence="7">Lacks conserved residue(s) required for the propagation of feature annotation.</text>
</comment>
<evidence type="ECO:0000256" key="2">
    <source>
        <dbReference type="ARBA" id="ARBA00011971"/>
    </source>
</evidence>
<dbReference type="InterPro" id="IPR006273">
    <property type="entry name" value="Orotate_PRibTrfase_bac"/>
</dbReference>
<keyword evidence="3 7" id="KW-0328">Glycosyltransferase</keyword>
<dbReference type="EC" id="2.4.2.10" evidence="2 7"/>
<organism evidence="9 10">
    <name type="scientific">Desulfofarcimen acetoxidans (strain ATCC 49208 / DSM 771 / KCTC 5769 / VKM B-1644 / 5575)</name>
    <name type="common">Desulfotomaculum acetoxidans</name>
    <dbReference type="NCBI Taxonomy" id="485916"/>
    <lineage>
        <taxon>Bacteria</taxon>
        <taxon>Bacillati</taxon>
        <taxon>Bacillota</taxon>
        <taxon>Clostridia</taxon>
        <taxon>Eubacteriales</taxon>
        <taxon>Peptococcaceae</taxon>
        <taxon>Desulfofarcimen</taxon>
    </lineage>
</organism>
<sequence>MLNREEILKIFTDTEAMLTGHFRLTSGKHSDRYFQCAQVLQYPRYCEILCRELAERYQGTKIDTVIGPAMGGITISYEVARILGARSLFTERENGLMTLRRGFTIQPGEKILVVEDVITTGGSVMEVIKLVRSAGGDVVGAGVLVDRSNGQVDLGVRTEALLVTSVVTYEPEDCPLCKEGIPAVKPGSRKA</sequence>
<dbReference type="UniPathway" id="UPA00070">
    <property type="reaction ID" value="UER00119"/>
</dbReference>
<evidence type="ECO:0000256" key="1">
    <source>
        <dbReference type="ARBA" id="ARBA00004889"/>
    </source>
</evidence>
<reference evidence="9 10" key="1">
    <citation type="journal article" date="2009" name="Stand. Genomic Sci.">
        <title>Complete genome sequence of Desulfotomaculum acetoxidans type strain (5575).</title>
        <authorList>
            <person name="Spring S."/>
            <person name="Lapidus A."/>
            <person name="Schroder M."/>
            <person name="Gleim D."/>
            <person name="Sims D."/>
            <person name="Meincke L."/>
            <person name="Glavina Del Rio T."/>
            <person name="Tice H."/>
            <person name="Copeland A."/>
            <person name="Cheng J.F."/>
            <person name="Lucas S."/>
            <person name="Chen F."/>
            <person name="Nolan M."/>
            <person name="Bruce D."/>
            <person name="Goodwin L."/>
            <person name="Pitluck S."/>
            <person name="Ivanova N."/>
            <person name="Mavromatis K."/>
            <person name="Mikhailova N."/>
            <person name="Pati A."/>
            <person name="Chen A."/>
            <person name="Palaniappan K."/>
            <person name="Land M."/>
            <person name="Hauser L."/>
            <person name="Chang Y.J."/>
            <person name="Jeffries C.D."/>
            <person name="Chain P."/>
            <person name="Saunders E."/>
            <person name="Brettin T."/>
            <person name="Detter J.C."/>
            <person name="Goker M."/>
            <person name="Bristow J."/>
            <person name="Eisen J.A."/>
            <person name="Markowitz V."/>
            <person name="Hugenholtz P."/>
            <person name="Kyrpides N.C."/>
            <person name="Klenk H.P."/>
            <person name="Han C."/>
        </authorList>
    </citation>
    <scope>NUCLEOTIDE SEQUENCE [LARGE SCALE GENOMIC DNA]</scope>
    <source>
        <strain evidence="10">ATCC 49208 / DSM 771 / VKM B-1644</strain>
    </source>
</reference>
<comment type="catalytic activity">
    <reaction evidence="7">
        <text>orotidine 5'-phosphate + diphosphate = orotate + 5-phospho-alpha-D-ribose 1-diphosphate</text>
        <dbReference type="Rhea" id="RHEA:10380"/>
        <dbReference type="ChEBI" id="CHEBI:30839"/>
        <dbReference type="ChEBI" id="CHEBI:33019"/>
        <dbReference type="ChEBI" id="CHEBI:57538"/>
        <dbReference type="ChEBI" id="CHEBI:58017"/>
        <dbReference type="EC" id="2.4.2.10"/>
    </reaction>
</comment>
<dbReference type="AlphaFoldDB" id="C8W0A4"/>
<dbReference type="eggNOG" id="COG0461">
    <property type="taxonomic scope" value="Bacteria"/>
</dbReference>
<feature type="binding site" evidence="7">
    <location>
        <position position="147"/>
    </location>
    <ligand>
        <name>orotate</name>
        <dbReference type="ChEBI" id="CHEBI:30839"/>
    </ligand>
</feature>
<dbReference type="InterPro" id="IPR000836">
    <property type="entry name" value="PRTase_dom"/>
</dbReference>
<comment type="similarity">
    <text evidence="7">Belongs to the purine/pyrimidine phosphoribosyltransferase family. PyrE subfamily.</text>
</comment>
<dbReference type="InterPro" id="IPR029057">
    <property type="entry name" value="PRTase-like"/>
</dbReference>
<dbReference type="Gene3D" id="3.40.50.2020">
    <property type="match status" value="1"/>
</dbReference>
<keyword evidence="10" id="KW-1185">Reference proteome</keyword>
<dbReference type="PANTHER" id="PTHR19278:SF9">
    <property type="entry name" value="URIDINE 5'-MONOPHOSPHATE SYNTHASE"/>
    <property type="match status" value="1"/>
</dbReference>
<evidence type="ECO:0000256" key="4">
    <source>
        <dbReference type="ARBA" id="ARBA00022679"/>
    </source>
</evidence>
<name>C8W0A4_DESAS</name>